<dbReference type="EMBL" id="JXLN01010454">
    <property type="protein sequence ID" value="KPM05740.1"/>
    <property type="molecule type" value="Genomic_DNA"/>
</dbReference>
<dbReference type="Proteomes" id="UP000616769">
    <property type="component" value="Unassembled WGS sequence"/>
</dbReference>
<sequence>MADCYDLIDYGIYFHDSLDQLNSIEKLKEYGERFPAKISGLFTLMGDLCQVRSSLLSSSNLPIDYIMRLIEMQLMLIESEASCTKQKQFDTGTLLEATKVDDLFNAPLELLDELAKFPYGTLNHFVYYCYKNNGSTLGGLMRFFTKKYGLNVKAQNFAMDLGVCLGIANKMYKYIDFEDDSYIDSQTKSLSRNSEKFSSIQSMSLKRDLMQKYISQAEFLIETNLSIGNGTSPFKIDEKSLRILETIMKFIESLKYKC</sequence>
<proteinExistence type="predicted"/>
<reference evidence="1 2" key="1">
    <citation type="journal article" date="2015" name="Parasit. Vectors">
        <title>Draft genome of the scabies mite.</title>
        <authorList>
            <person name="Rider S.D.Jr."/>
            <person name="Morgan M.S."/>
            <person name="Arlian L.G."/>
        </authorList>
    </citation>
    <scope>NUCLEOTIDE SEQUENCE [LARGE SCALE GENOMIC DNA]</scope>
    <source>
        <strain evidence="1">Arlian Lab</strain>
    </source>
</reference>
<protein>
    <submittedName>
        <fullName evidence="1">Uncharacterized protein</fullName>
    </submittedName>
</protein>
<dbReference type="VEuPathDB" id="VectorBase:SSCA001599"/>
<organism evidence="1 2">
    <name type="scientific">Sarcoptes scabiei</name>
    <name type="common">Itch mite</name>
    <name type="synonym">Acarus scabiei</name>
    <dbReference type="NCBI Taxonomy" id="52283"/>
    <lineage>
        <taxon>Eukaryota</taxon>
        <taxon>Metazoa</taxon>
        <taxon>Ecdysozoa</taxon>
        <taxon>Arthropoda</taxon>
        <taxon>Chelicerata</taxon>
        <taxon>Arachnida</taxon>
        <taxon>Acari</taxon>
        <taxon>Acariformes</taxon>
        <taxon>Sarcoptiformes</taxon>
        <taxon>Astigmata</taxon>
        <taxon>Psoroptidia</taxon>
        <taxon>Sarcoptoidea</taxon>
        <taxon>Sarcoptidae</taxon>
        <taxon>Sarcoptinae</taxon>
        <taxon>Sarcoptes</taxon>
    </lineage>
</organism>
<dbReference type="AlphaFoldDB" id="A0A132A5P3"/>
<name>A0A132A5P3_SARSC</name>
<evidence type="ECO:0000313" key="1">
    <source>
        <dbReference type="EMBL" id="KPM05740.1"/>
    </source>
</evidence>
<gene>
    <name evidence="1" type="ORF">QR98_0042090</name>
</gene>
<evidence type="ECO:0000313" key="2">
    <source>
        <dbReference type="Proteomes" id="UP000616769"/>
    </source>
</evidence>
<comment type="caution">
    <text evidence="1">The sequence shown here is derived from an EMBL/GenBank/DDBJ whole genome shotgun (WGS) entry which is preliminary data.</text>
</comment>
<accession>A0A132A5P3</accession>